<dbReference type="RefSeq" id="XP_009029332.1">
    <property type="nucleotide sequence ID" value="XM_009031084.1"/>
</dbReference>
<dbReference type="CTD" id="20200923"/>
<evidence type="ECO:0000256" key="1">
    <source>
        <dbReference type="SAM" id="MobiDB-lite"/>
    </source>
</evidence>
<evidence type="ECO:0000313" key="4">
    <source>
        <dbReference type="Proteomes" id="UP000015101"/>
    </source>
</evidence>
<dbReference type="EMBL" id="AMQM01001996">
    <property type="status" value="NOT_ANNOTATED_CDS"/>
    <property type="molecule type" value="Genomic_DNA"/>
</dbReference>
<dbReference type="InParanoid" id="T1EWH3"/>
<protein>
    <submittedName>
        <fullName evidence="2 3">Uncharacterized protein</fullName>
    </submittedName>
</protein>
<evidence type="ECO:0000313" key="3">
    <source>
        <dbReference type="EnsemblMetazoa" id="HelroP165235"/>
    </source>
</evidence>
<dbReference type="KEGG" id="hro:HELRODRAFT_165235"/>
<gene>
    <name evidence="3" type="primary">20200923</name>
    <name evidence="2" type="ORF">HELRODRAFT_165235</name>
</gene>
<evidence type="ECO:0000313" key="2">
    <source>
        <dbReference type="EMBL" id="ESN93076.1"/>
    </source>
</evidence>
<dbReference type="EnsemblMetazoa" id="HelroT165235">
    <property type="protein sequence ID" value="HelroP165235"/>
    <property type="gene ID" value="HelroG165235"/>
</dbReference>
<dbReference type="AlphaFoldDB" id="T1EWH3"/>
<proteinExistence type="predicted"/>
<sequence>MHACMLRVSCHVLMPSEKPIPSKILLSFGVTPATTEVVAWANLPEITCFDCRGSSYYKHGCNDPINVTDPVVLKCNGRFCYTIKLMTGKVIRTCAWWLNGTNQCTEYRDSWTCHCRENHCNWRNINAAVKCPSKKREDLEDVFCKINIFNKLLGIFSNFVRILSITYIGMYGRQDSTMVEAAWSYFAVIAFECRDRHVLFVMCICITFHDNVPKMGYACISLCIPELKLTRSRLRYSKRVPDNIDINCKFTKQSIDVKVTIDNVMEKFIYNYYRPTPEDLDESKSNFKAENGKIILEIAKVGGISWVPHARYFVENQEWDKNTKEFSESSDTSTEMSATGSCK</sequence>
<reference evidence="2 4" key="2">
    <citation type="journal article" date="2013" name="Nature">
        <title>Insights into bilaterian evolution from three spiralian genomes.</title>
        <authorList>
            <person name="Simakov O."/>
            <person name="Marletaz F."/>
            <person name="Cho S.J."/>
            <person name="Edsinger-Gonzales E."/>
            <person name="Havlak P."/>
            <person name="Hellsten U."/>
            <person name="Kuo D.H."/>
            <person name="Larsson T."/>
            <person name="Lv J."/>
            <person name="Arendt D."/>
            <person name="Savage R."/>
            <person name="Osoegawa K."/>
            <person name="de Jong P."/>
            <person name="Grimwood J."/>
            <person name="Chapman J.A."/>
            <person name="Shapiro H."/>
            <person name="Aerts A."/>
            <person name="Otillar R.P."/>
            <person name="Terry A.Y."/>
            <person name="Boore J.L."/>
            <person name="Grigoriev I.V."/>
            <person name="Lindberg D.R."/>
            <person name="Seaver E.C."/>
            <person name="Weisblat D.A."/>
            <person name="Putnam N.H."/>
            <person name="Rokhsar D.S."/>
        </authorList>
    </citation>
    <scope>NUCLEOTIDE SEQUENCE</scope>
</reference>
<dbReference type="EMBL" id="KB097639">
    <property type="protein sequence ID" value="ESN93076.1"/>
    <property type="molecule type" value="Genomic_DNA"/>
</dbReference>
<dbReference type="CDD" id="cd00298">
    <property type="entry name" value="ACD_sHsps_p23-like"/>
    <property type="match status" value="1"/>
</dbReference>
<organism evidence="3 4">
    <name type="scientific">Helobdella robusta</name>
    <name type="common">Californian leech</name>
    <dbReference type="NCBI Taxonomy" id="6412"/>
    <lineage>
        <taxon>Eukaryota</taxon>
        <taxon>Metazoa</taxon>
        <taxon>Spiralia</taxon>
        <taxon>Lophotrochozoa</taxon>
        <taxon>Annelida</taxon>
        <taxon>Clitellata</taxon>
        <taxon>Hirudinea</taxon>
        <taxon>Rhynchobdellida</taxon>
        <taxon>Glossiphoniidae</taxon>
        <taxon>Helobdella</taxon>
    </lineage>
</organism>
<dbReference type="GeneID" id="20200923"/>
<name>T1EWH3_HELRO</name>
<reference evidence="4" key="1">
    <citation type="submission" date="2012-12" db="EMBL/GenBank/DDBJ databases">
        <authorList>
            <person name="Hellsten U."/>
            <person name="Grimwood J."/>
            <person name="Chapman J.A."/>
            <person name="Shapiro H."/>
            <person name="Aerts A."/>
            <person name="Otillar R.P."/>
            <person name="Terry A.Y."/>
            <person name="Boore J.L."/>
            <person name="Simakov O."/>
            <person name="Marletaz F."/>
            <person name="Cho S.-J."/>
            <person name="Edsinger-Gonzales E."/>
            <person name="Havlak P."/>
            <person name="Kuo D.-H."/>
            <person name="Larsson T."/>
            <person name="Lv J."/>
            <person name="Arendt D."/>
            <person name="Savage R."/>
            <person name="Osoegawa K."/>
            <person name="de Jong P."/>
            <person name="Lindberg D.R."/>
            <person name="Seaver E.C."/>
            <person name="Weisblat D.A."/>
            <person name="Putnam N.H."/>
            <person name="Grigoriev I.V."/>
            <person name="Rokhsar D.S."/>
        </authorList>
    </citation>
    <scope>NUCLEOTIDE SEQUENCE</scope>
</reference>
<keyword evidence="4" id="KW-1185">Reference proteome</keyword>
<dbReference type="Proteomes" id="UP000015101">
    <property type="component" value="Unassembled WGS sequence"/>
</dbReference>
<feature type="region of interest" description="Disordered" evidence="1">
    <location>
        <begin position="322"/>
        <end position="343"/>
    </location>
</feature>
<reference evidence="3" key="3">
    <citation type="submission" date="2015-06" db="UniProtKB">
        <authorList>
            <consortium name="EnsemblMetazoa"/>
        </authorList>
    </citation>
    <scope>IDENTIFICATION</scope>
</reference>
<feature type="compositionally biased region" description="Polar residues" evidence="1">
    <location>
        <begin position="329"/>
        <end position="343"/>
    </location>
</feature>
<dbReference type="HOGENOM" id="CLU_809584_0_0_1"/>
<accession>T1EWH3</accession>